<feature type="domain" description="EamA" evidence="3">
    <location>
        <begin position="29"/>
        <end position="163"/>
    </location>
</feature>
<feature type="transmembrane region" description="Helical" evidence="2">
    <location>
        <begin position="59"/>
        <end position="81"/>
    </location>
</feature>
<dbReference type="InterPro" id="IPR000620">
    <property type="entry name" value="EamA_dom"/>
</dbReference>
<organism evidence="4 5">
    <name type="scientific">Bifidobacterium scaligerum</name>
    <dbReference type="NCBI Taxonomy" id="2052656"/>
    <lineage>
        <taxon>Bacteria</taxon>
        <taxon>Bacillati</taxon>
        <taxon>Actinomycetota</taxon>
        <taxon>Actinomycetes</taxon>
        <taxon>Bifidobacteriales</taxon>
        <taxon>Bifidobacteriaceae</taxon>
        <taxon>Bifidobacterium</taxon>
    </lineage>
</organism>
<dbReference type="AlphaFoldDB" id="A0A2M9HP74"/>
<feature type="transmembrane region" description="Helical" evidence="2">
    <location>
        <begin position="148"/>
        <end position="166"/>
    </location>
</feature>
<name>A0A2M9HP74_9BIFI</name>
<feature type="transmembrane region" description="Helical" evidence="2">
    <location>
        <begin position="27"/>
        <end position="47"/>
    </location>
</feature>
<evidence type="ECO:0000313" key="5">
    <source>
        <dbReference type="Proteomes" id="UP000228755"/>
    </source>
</evidence>
<dbReference type="RefSeq" id="WP_100496872.1">
    <property type="nucleotide sequence ID" value="NZ_PGLQ01000006.1"/>
</dbReference>
<reference evidence="4 5" key="1">
    <citation type="submission" date="2017-11" db="EMBL/GenBank/DDBJ databases">
        <title>Draft genome sequences of strains TRE 1, TRE D, TRE H and TRI 7, isolated from tamarins, belonging to four potential novel Bifidobacterium species.</title>
        <authorList>
            <person name="Mattarelli P."/>
            <person name="Modesto M."/>
            <person name="Bonetti A."/>
            <person name="Puglisi E."/>
            <person name="Morelli L."/>
        </authorList>
    </citation>
    <scope>NUCLEOTIDE SEQUENCE [LARGE SCALE GENOMIC DNA]</scope>
    <source>
        <strain evidence="5">TRED</strain>
    </source>
</reference>
<dbReference type="GO" id="GO:0016020">
    <property type="term" value="C:membrane"/>
    <property type="evidence" value="ECO:0007669"/>
    <property type="project" value="InterPro"/>
</dbReference>
<protein>
    <recommendedName>
        <fullName evidence="3">EamA domain-containing protein</fullName>
    </recommendedName>
</protein>
<dbReference type="OrthoDB" id="369870at2"/>
<dbReference type="Pfam" id="PF00892">
    <property type="entry name" value="EamA"/>
    <property type="match status" value="2"/>
</dbReference>
<comment type="caution">
    <text evidence="4">The sequence shown here is derived from an EMBL/GenBank/DDBJ whole genome shotgun (WGS) entry which is preliminary data.</text>
</comment>
<feature type="transmembrane region" description="Helical" evidence="2">
    <location>
        <begin position="203"/>
        <end position="222"/>
    </location>
</feature>
<evidence type="ECO:0000256" key="1">
    <source>
        <dbReference type="ARBA" id="ARBA00007362"/>
    </source>
</evidence>
<feature type="transmembrane region" description="Helical" evidence="2">
    <location>
        <begin position="93"/>
        <end position="112"/>
    </location>
</feature>
<feature type="domain" description="EamA" evidence="3">
    <location>
        <begin position="172"/>
        <end position="304"/>
    </location>
</feature>
<accession>A0A2M9HP74</accession>
<feature type="transmembrane region" description="Helical" evidence="2">
    <location>
        <begin position="124"/>
        <end position="141"/>
    </location>
</feature>
<feature type="transmembrane region" description="Helical" evidence="2">
    <location>
        <begin position="288"/>
        <end position="309"/>
    </location>
</feature>
<gene>
    <name evidence="4" type="ORF">CUU80_08420</name>
</gene>
<comment type="similarity">
    <text evidence="1">Belongs to the EamA transporter family.</text>
</comment>
<feature type="transmembrane region" description="Helical" evidence="2">
    <location>
        <begin position="265"/>
        <end position="282"/>
    </location>
</feature>
<dbReference type="InterPro" id="IPR037185">
    <property type="entry name" value="EmrE-like"/>
</dbReference>
<feature type="transmembrane region" description="Helical" evidence="2">
    <location>
        <begin position="172"/>
        <end position="191"/>
    </location>
</feature>
<keyword evidence="2" id="KW-0472">Membrane</keyword>
<proteinExistence type="inferred from homology"/>
<keyword evidence="2" id="KW-1133">Transmembrane helix</keyword>
<feature type="transmembrane region" description="Helical" evidence="2">
    <location>
        <begin position="234"/>
        <end position="253"/>
    </location>
</feature>
<evidence type="ECO:0000259" key="3">
    <source>
        <dbReference type="Pfam" id="PF00892"/>
    </source>
</evidence>
<evidence type="ECO:0000313" key="4">
    <source>
        <dbReference type="EMBL" id="PJM78610.1"/>
    </source>
</evidence>
<keyword evidence="2" id="KW-0812">Transmembrane</keyword>
<sequence length="329" mass="34935">MSSNTSNTVNDNVGLSRRFDARTASSVLGTAAGIGSYVIWGFLPVLFSGLNAAGYEKVIVQRILWTTVLSIVFLVCTGRIPNLVRLVTDRTQLAATIVCALLLGANWLTHIYAILSNQVTDAGIGYLVNPLLTVVFGVVVLKESLTRTQWVGCMVAFASVLLSGYANGHIPIAAALLPITWSLYGLVHKLVPSIVDSLTSFSAEMLVLGVATSVYVLAGGRTMPVISGISAGQWALFVLSGLLTFAPLVLYNFALCRTMLTSLGITQYLSAIIQICLGVLYFKEPLSTGSAANLILLVCALVIFAFGGAKREIGGDGKLSRRGTKPQMQ</sequence>
<evidence type="ECO:0000256" key="2">
    <source>
        <dbReference type="SAM" id="Phobius"/>
    </source>
</evidence>
<keyword evidence="5" id="KW-1185">Reference proteome</keyword>
<dbReference type="SUPFAM" id="SSF103481">
    <property type="entry name" value="Multidrug resistance efflux transporter EmrE"/>
    <property type="match status" value="2"/>
</dbReference>
<dbReference type="EMBL" id="PGLQ01000006">
    <property type="protein sequence ID" value="PJM78610.1"/>
    <property type="molecule type" value="Genomic_DNA"/>
</dbReference>
<dbReference type="Proteomes" id="UP000228755">
    <property type="component" value="Unassembled WGS sequence"/>
</dbReference>